<protein>
    <submittedName>
        <fullName evidence="1">Carboxymuconolactone decarboxylase family protein</fullName>
    </submittedName>
</protein>
<dbReference type="PANTHER" id="PTHR34846">
    <property type="entry name" value="4-CARBOXYMUCONOLACTONE DECARBOXYLASE FAMILY PROTEIN (AFU_ORTHOLOGUE AFUA_6G11590)"/>
    <property type="match status" value="1"/>
</dbReference>
<dbReference type="SUPFAM" id="SSF69118">
    <property type="entry name" value="AhpD-like"/>
    <property type="match status" value="1"/>
</dbReference>
<dbReference type="OrthoDB" id="9129225at2"/>
<sequence length="187" mass="20398">MARITLYENLADPTPEQRAIHQAILDGPRGKLVGPLRAVLRVPALAGPWQEIGAHLRYRTALTPRQSELVIVTVARHWSSELEWQIHAREAAATGIDERVITAIRDRSPPPFGDALEADLHDFTATLLARGDVADALHARITAAIGEPAMVELVALIGYYSMVALMLNAQAILPPDGARPLAESDRR</sequence>
<dbReference type="PANTHER" id="PTHR34846:SF5">
    <property type="entry name" value="CARBOXYMUCONOLACTONE DECARBOXYLASE-LIKE DOMAIN-CONTAINING PROTEIN"/>
    <property type="match status" value="1"/>
</dbReference>
<reference evidence="1 2" key="1">
    <citation type="submission" date="2018-08" db="EMBL/GenBank/DDBJ databases">
        <title>The multiple taxonomic identification of Sphingomonas gilva.</title>
        <authorList>
            <person name="Zhu D."/>
            <person name="Zheng S."/>
        </authorList>
    </citation>
    <scope>NUCLEOTIDE SEQUENCE [LARGE SCALE GENOMIC DNA]</scope>
    <source>
        <strain evidence="1 2">ZDH117</strain>
    </source>
</reference>
<dbReference type="InterPro" id="IPR029032">
    <property type="entry name" value="AhpD-like"/>
</dbReference>
<keyword evidence="2" id="KW-1185">Reference proteome</keyword>
<evidence type="ECO:0000313" key="1">
    <source>
        <dbReference type="EMBL" id="RHW19242.1"/>
    </source>
</evidence>
<name>A0A396RV21_9SPHN</name>
<organism evidence="1 2">
    <name type="scientific">Sphingomonas gilva</name>
    <dbReference type="NCBI Taxonomy" id="2305907"/>
    <lineage>
        <taxon>Bacteria</taxon>
        <taxon>Pseudomonadati</taxon>
        <taxon>Pseudomonadota</taxon>
        <taxon>Alphaproteobacteria</taxon>
        <taxon>Sphingomonadales</taxon>
        <taxon>Sphingomonadaceae</taxon>
        <taxon>Sphingomonas</taxon>
    </lineage>
</organism>
<gene>
    <name evidence="1" type="ORF">D1610_03805</name>
</gene>
<proteinExistence type="predicted"/>
<comment type="caution">
    <text evidence="1">The sequence shown here is derived from an EMBL/GenBank/DDBJ whole genome shotgun (WGS) entry which is preliminary data.</text>
</comment>
<dbReference type="Proteomes" id="UP000266693">
    <property type="component" value="Unassembled WGS sequence"/>
</dbReference>
<accession>A0A396RV21</accession>
<dbReference type="Gene3D" id="1.20.1290.10">
    <property type="entry name" value="AhpD-like"/>
    <property type="match status" value="1"/>
</dbReference>
<dbReference type="AlphaFoldDB" id="A0A396RV21"/>
<evidence type="ECO:0000313" key="2">
    <source>
        <dbReference type="Proteomes" id="UP000266693"/>
    </source>
</evidence>
<dbReference type="EMBL" id="QWLV01000001">
    <property type="protein sequence ID" value="RHW19242.1"/>
    <property type="molecule type" value="Genomic_DNA"/>
</dbReference>
<dbReference type="RefSeq" id="WP_118862747.1">
    <property type="nucleotide sequence ID" value="NZ_QWLV01000001.1"/>
</dbReference>